<keyword evidence="6" id="KW-0067">ATP-binding</keyword>
<sequence>MFIVERKPKSISAEAYRTLRTNIQYSSYDKKIKKILVTSSEPSEGKSTIIGNLAVSLSQSENTVIILDCDLRKPTMHKKFKISNEVGLTELLVGKKELKDVVQYRNKHLHIITSGKIPPNPAEMLASKSMERLLEQLANEYDYILMDTPPLNAVTDAQVLSTEVDGTLIVIRSEKTKKESILTAKNLLQKVNANILGIVFNDVANSINKYYYYYGEDKK</sequence>
<evidence type="ECO:0000256" key="5">
    <source>
        <dbReference type="ARBA" id="ARBA00022777"/>
    </source>
</evidence>
<dbReference type="KEGG" id="clt:CM240_0768"/>
<dbReference type="PANTHER" id="PTHR32309">
    <property type="entry name" value="TYROSINE-PROTEIN KINASE"/>
    <property type="match status" value="1"/>
</dbReference>
<reference evidence="9 10" key="1">
    <citation type="submission" date="2013-11" db="EMBL/GenBank/DDBJ databases">
        <title>Complete genome sequence of Clostridum sp. M2/40.</title>
        <authorList>
            <person name="Wibberg D."/>
            <person name="Puehler A."/>
            <person name="Schlueter A."/>
        </authorList>
    </citation>
    <scope>NUCLEOTIDE SEQUENCE [LARGE SCALE GENOMIC DNA]</scope>
    <source>
        <strain evidence="10">M2/40</strain>
    </source>
</reference>
<keyword evidence="10" id="KW-1185">Reference proteome</keyword>
<keyword evidence="3 9" id="KW-0808">Transferase</keyword>
<gene>
    <name evidence="9" type="ORF">CM240_0768</name>
</gene>
<evidence type="ECO:0000256" key="8">
    <source>
        <dbReference type="ARBA" id="ARBA00051245"/>
    </source>
</evidence>
<dbReference type="OrthoDB" id="9794577at2"/>
<evidence type="ECO:0000256" key="7">
    <source>
        <dbReference type="ARBA" id="ARBA00023137"/>
    </source>
</evidence>
<evidence type="ECO:0000256" key="1">
    <source>
        <dbReference type="ARBA" id="ARBA00007316"/>
    </source>
</evidence>
<dbReference type="STRING" id="1216932.CM240_0768"/>
<dbReference type="NCBIfam" id="TIGR01007">
    <property type="entry name" value="eps_fam"/>
    <property type="match status" value="1"/>
</dbReference>
<dbReference type="GO" id="GO:0005524">
    <property type="term" value="F:ATP binding"/>
    <property type="evidence" value="ECO:0007669"/>
    <property type="project" value="UniProtKB-KW"/>
</dbReference>
<evidence type="ECO:0000313" key="10">
    <source>
        <dbReference type="Proteomes" id="UP000019426"/>
    </source>
</evidence>
<keyword evidence="7" id="KW-0829">Tyrosine-protein kinase</keyword>
<dbReference type="RefSeq" id="WP_044036610.1">
    <property type="nucleotide sequence ID" value="NZ_HG917868.1"/>
</dbReference>
<dbReference type="Gene3D" id="3.40.50.300">
    <property type="entry name" value="P-loop containing nucleotide triphosphate hydrolases"/>
    <property type="match status" value="1"/>
</dbReference>
<dbReference type="HOGENOM" id="CLU_052027_2_1_9"/>
<evidence type="ECO:0000313" key="9">
    <source>
        <dbReference type="EMBL" id="CDM67933.1"/>
    </source>
</evidence>
<dbReference type="Proteomes" id="UP000019426">
    <property type="component" value="Chromosome M2/40_rep1"/>
</dbReference>
<comment type="catalytic activity">
    <reaction evidence="8">
        <text>L-tyrosyl-[protein] + ATP = O-phospho-L-tyrosyl-[protein] + ADP + H(+)</text>
        <dbReference type="Rhea" id="RHEA:10596"/>
        <dbReference type="Rhea" id="RHEA-COMP:10136"/>
        <dbReference type="Rhea" id="RHEA-COMP:20101"/>
        <dbReference type="ChEBI" id="CHEBI:15378"/>
        <dbReference type="ChEBI" id="CHEBI:30616"/>
        <dbReference type="ChEBI" id="CHEBI:46858"/>
        <dbReference type="ChEBI" id="CHEBI:61978"/>
        <dbReference type="ChEBI" id="CHEBI:456216"/>
        <dbReference type="EC" id="2.7.10.2"/>
    </reaction>
</comment>
<dbReference type="FunFam" id="3.40.50.300:FF:000527">
    <property type="entry name" value="Tyrosine-protein kinase etk"/>
    <property type="match status" value="1"/>
</dbReference>
<comment type="similarity">
    <text evidence="1">Belongs to the CpsD/CapB family.</text>
</comment>
<dbReference type="AlphaFoldDB" id="W6RUG2"/>
<keyword evidence="5 9" id="KW-0418">Kinase</keyword>
<dbReference type="GO" id="GO:0004715">
    <property type="term" value="F:non-membrane spanning protein tyrosine kinase activity"/>
    <property type="evidence" value="ECO:0007669"/>
    <property type="project" value="UniProtKB-EC"/>
</dbReference>
<proteinExistence type="inferred from homology"/>
<dbReference type="InterPro" id="IPR005702">
    <property type="entry name" value="Wzc-like_C"/>
</dbReference>
<dbReference type="InterPro" id="IPR027417">
    <property type="entry name" value="P-loop_NTPase"/>
</dbReference>
<dbReference type="InterPro" id="IPR033756">
    <property type="entry name" value="YlxH/NBP35"/>
</dbReference>
<accession>W6RUG2</accession>
<dbReference type="EMBL" id="HG917868">
    <property type="protein sequence ID" value="CDM67933.1"/>
    <property type="molecule type" value="Genomic_DNA"/>
</dbReference>
<dbReference type="CDD" id="cd05387">
    <property type="entry name" value="BY-kinase"/>
    <property type="match status" value="1"/>
</dbReference>
<dbReference type="PANTHER" id="PTHR32309:SF13">
    <property type="entry name" value="FERRIC ENTEROBACTIN TRANSPORT PROTEIN FEPE"/>
    <property type="match status" value="1"/>
</dbReference>
<dbReference type="Pfam" id="PF10609">
    <property type="entry name" value="ParA"/>
    <property type="match status" value="1"/>
</dbReference>
<dbReference type="PATRIC" id="fig|1216932.3.peg.754"/>
<evidence type="ECO:0000256" key="2">
    <source>
        <dbReference type="ARBA" id="ARBA00011903"/>
    </source>
</evidence>
<evidence type="ECO:0000256" key="3">
    <source>
        <dbReference type="ARBA" id="ARBA00022679"/>
    </source>
</evidence>
<dbReference type="InterPro" id="IPR050445">
    <property type="entry name" value="Bact_polysacc_biosynth/exp"/>
</dbReference>
<name>W6RUG2_9CLOT</name>
<dbReference type="eggNOG" id="COG0489">
    <property type="taxonomic scope" value="Bacteria"/>
</dbReference>
<dbReference type="SUPFAM" id="SSF52540">
    <property type="entry name" value="P-loop containing nucleoside triphosphate hydrolases"/>
    <property type="match status" value="1"/>
</dbReference>
<evidence type="ECO:0000256" key="6">
    <source>
        <dbReference type="ARBA" id="ARBA00022840"/>
    </source>
</evidence>
<evidence type="ECO:0000256" key="4">
    <source>
        <dbReference type="ARBA" id="ARBA00022741"/>
    </source>
</evidence>
<organism evidence="9 10">
    <name type="scientific">Clostridium bornimense</name>
    <dbReference type="NCBI Taxonomy" id="1216932"/>
    <lineage>
        <taxon>Bacteria</taxon>
        <taxon>Bacillati</taxon>
        <taxon>Bacillota</taxon>
        <taxon>Clostridia</taxon>
        <taxon>Eubacteriales</taxon>
        <taxon>Clostridiaceae</taxon>
        <taxon>Clostridium</taxon>
    </lineage>
</organism>
<protein>
    <recommendedName>
        <fullName evidence="2">non-specific protein-tyrosine kinase</fullName>
        <ecNumber evidence="2">2.7.10.2</ecNumber>
    </recommendedName>
</protein>
<dbReference type="EC" id="2.7.10.2" evidence="2"/>
<keyword evidence="4" id="KW-0547">Nucleotide-binding</keyword>
<dbReference type="GO" id="GO:0005886">
    <property type="term" value="C:plasma membrane"/>
    <property type="evidence" value="ECO:0007669"/>
    <property type="project" value="UniProtKB-ARBA"/>
</dbReference>
<dbReference type="GO" id="GO:0042802">
    <property type="term" value="F:identical protein binding"/>
    <property type="evidence" value="ECO:0007669"/>
    <property type="project" value="UniProtKB-ARBA"/>
</dbReference>